<protein>
    <recommendedName>
        <fullName evidence="3">C2H2-type domain-containing protein</fullName>
    </recommendedName>
</protein>
<feature type="compositionally biased region" description="Basic and acidic residues" evidence="2">
    <location>
        <begin position="218"/>
        <end position="228"/>
    </location>
</feature>
<reference evidence="4 5" key="1">
    <citation type="submission" date="2023-05" db="EMBL/GenBank/DDBJ databases">
        <title>A 100% complete, gapless, phased diploid assembly of the Scenedesmus obliquus UTEX 3031 genome.</title>
        <authorList>
            <person name="Biondi T.C."/>
            <person name="Hanschen E.R."/>
            <person name="Kwon T."/>
            <person name="Eng W."/>
            <person name="Kruse C.P.S."/>
            <person name="Koehler S.I."/>
            <person name="Kunde Y."/>
            <person name="Gleasner C.D."/>
            <person name="You Mak K.T."/>
            <person name="Polle J."/>
            <person name="Hovde B.T."/>
            <person name="Starkenburg S.R."/>
        </authorList>
    </citation>
    <scope>NUCLEOTIDE SEQUENCE [LARGE SCALE GENOMIC DNA]</scope>
    <source>
        <strain evidence="4 5">DOE0152z</strain>
    </source>
</reference>
<accession>A0ABY8UHN5</accession>
<dbReference type="InterPro" id="IPR014722">
    <property type="entry name" value="Rib_uL2_dom2"/>
</dbReference>
<name>A0ABY8UHN5_TETOB</name>
<dbReference type="PROSITE" id="PS00028">
    <property type="entry name" value="ZINC_FINGER_C2H2_1"/>
    <property type="match status" value="1"/>
</dbReference>
<dbReference type="InterPro" id="IPR019447">
    <property type="entry name" value="DNA/RNA-bd_Kin17_WH-like_dom"/>
</dbReference>
<evidence type="ECO:0000313" key="4">
    <source>
        <dbReference type="EMBL" id="WIA19926.1"/>
    </source>
</evidence>
<dbReference type="InterPro" id="IPR037321">
    <property type="entry name" value="KIN17-like"/>
</dbReference>
<feature type="compositionally biased region" description="Basic and acidic residues" evidence="2">
    <location>
        <begin position="182"/>
        <end position="194"/>
    </location>
</feature>
<dbReference type="Gene3D" id="2.30.30.140">
    <property type="match status" value="1"/>
</dbReference>
<dbReference type="SUPFAM" id="SSF57667">
    <property type="entry name" value="beta-beta-alpha zinc fingers"/>
    <property type="match status" value="1"/>
</dbReference>
<feature type="region of interest" description="Disordered" evidence="2">
    <location>
        <begin position="278"/>
        <end position="347"/>
    </location>
</feature>
<dbReference type="InterPro" id="IPR013087">
    <property type="entry name" value="Znf_C2H2_type"/>
</dbReference>
<proteinExistence type="inferred from homology"/>
<sequence length="468" mass="51721">MGKNDFLTPKAIANRIKAKGLNKLRWYCQLCQKSCRDENGFKCHQMSEGHQRQMQVFGENPDRVVDGFSEEFEEMFMEHLRRAHPSSRVSAKNVYNEFIADRHHVHMNSTKWLTLTEFVKHLGRTGQCKVDETEKGWFITLIRVDPAKALSDAEKLKRERQEEEEEERSARLLQLQVERARKMARTDGAADDKAPLNTELQPSGADEPIKLITSQHLTHVERARKMARTDGAADDEAPLNTELQRGEADEPIKLSLAASSAAAATAAAAGDSKAAAAARARPAPLFGDDDDGGQQQQQQQQHKKLSKVEQLMQKDLQAKQRRAAAAATGAASSSGRDAAGGSSSSSKARLDHWLHEGIVVKVMSKALKEQGYYKQKGVVDKVIGKYVAEVAMLDSGDVLRIDQAELETVLPSPGGRVLVVNGPYRGSRGSLLGIDAAKYQAEVELRGGQYDGKALWFEYEDICKLASK</sequence>
<dbReference type="InterPro" id="IPR056767">
    <property type="entry name" value="C2H2-Znf_KIN17"/>
</dbReference>
<evidence type="ECO:0000256" key="1">
    <source>
        <dbReference type="ARBA" id="ARBA00008517"/>
    </source>
</evidence>
<evidence type="ECO:0000256" key="2">
    <source>
        <dbReference type="SAM" id="MobiDB-lite"/>
    </source>
</evidence>
<gene>
    <name evidence="4" type="ORF">OEZ85_005815</name>
</gene>
<dbReference type="Gene3D" id="1.10.10.2030">
    <property type="entry name" value="DNA/RNA-binding protein Kin17, conserved domain"/>
    <property type="match status" value="1"/>
</dbReference>
<dbReference type="Proteomes" id="UP001244341">
    <property type="component" value="Chromosome 11b"/>
</dbReference>
<comment type="similarity">
    <text evidence="1">Belongs to the KIN17 family.</text>
</comment>
<feature type="compositionally biased region" description="Low complexity" evidence="2">
    <location>
        <begin position="323"/>
        <end position="347"/>
    </location>
</feature>
<dbReference type="Gene3D" id="2.30.30.30">
    <property type="match status" value="1"/>
</dbReference>
<dbReference type="SMART" id="SM01253">
    <property type="entry name" value="Kin17_mid"/>
    <property type="match status" value="1"/>
</dbReference>
<dbReference type="Pfam" id="PF18131">
    <property type="entry name" value="KN17_SH3"/>
    <property type="match status" value="1"/>
</dbReference>
<dbReference type="CDD" id="cd13155">
    <property type="entry name" value="KOW_KIN17"/>
    <property type="match status" value="1"/>
</dbReference>
<feature type="domain" description="C2H2-type" evidence="3">
    <location>
        <begin position="28"/>
        <end position="50"/>
    </location>
</feature>
<dbReference type="InterPro" id="IPR038254">
    <property type="entry name" value="KIN17_WH-like_sf"/>
</dbReference>
<dbReference type="EMBL" id="CP126218">
    <property type="protein sequence ID" value="WIA19926.1"/>
    <property type="molecule type" value="Genomic_DNA"/>
</dbReference>
<dbReference type="Pfam" id="PF25092">
    <property type="entry name" value="SH3_KIN17_C"/>
    <property type="match status" value="1"/>
</dbReference>
<feature type="region of interest" description="Disordered" evidence="2">
    <location>
        <begin position="182"/>
        <end position="247"/>
    </location>
</feature>
<dbReference type="InterPro" id="IPR041995">
    <property type="entry name" value="KOW_KIN17"/>
</dbReference>
<keyword evidence="5" id="KW-1185">Reference proteome</keyword>
<evidence type="ECO:0000259" key="3">
    <source>
        <dbReference type="PROSITE" id="PS00028"/>
    </source>
</evidence>
<dbReference type="PANTHER" id="PTHR12805">
    <property type="entry name" value="KIN17 KIN, ANTIGENIC DETERMINANT OF RECA PROTEIN HOMOLOG"/>
    <property type="match status" value="1"/>
</dbReference>
<dbReference type="PANTHER" id="PTHR12805:SF0">
    <property type="entry name" value="DNA_RNA-BINDING PROTEIN KIN17"/>
    <property type="match status" value="1"/>
</dbReference>
<evidence type="ECO:0000313" key="5">
    <source>
        <dbReference type="Proteomes" id="UP001244341"/>
    </source>
</evidence>
<organism evidence="4 5">
    <name type="scientific">Tetradesmus obliquus</name>
    <name type="common">Green alga</name>
    <name type="synonym">Acutodesmus obliquus</name>
    <dbReference type="NCBI Taxonomy" id="3088"/>
    <lineage>
        <taxon>Eukaryota</taxon>
        <taxon>Viridiplantae</taxon>
        <taxon>Chlorophyta</taxon>
        <taxon>core chlorophytes</taxon>
        <taxon>Chlorophyceae</taxon>
        <taxon>CS clade</taxon>
        <taxon>Sphaeropleales</taxon>
        <taxon>Scenedesmaceae</taxon>
        <taxon>Tetradesmus</taxon>
    </lineage>
</organism>
<dbReference type="Pfam" id="PF10357">
    <property type="entry name" value="WH_KIN17"/>
    <property type="match status" value="1"/>
</dbReference>
<dbReference type="InterPro" id="IPR041330">
    <property type="entry name" value="KN17_SH3"/>
</dbReference>
<dbReference type="InterPro" id="IPR036236">
    <property type="entry name" value="Znf_C2H2_sf"/>
</dbReference>
<dbReference type="Pfam" id="PF25095">
    <property type="entry name" value="C2H2-zf_KIN17"/>
    <property type="match status" value="1"/>
</dbReference>